<feature type="compositionally biased region" description="Polar residues" evidence="13">
    <location>
        <begin position="229"/>
        <end position="244"/>
    </location>
</feature>
<dbReference type="PANTHER" id="PTHR30069">
    <property type="entry name" value="TONB-DEPENDENT OUTER MEMBRANE RECEPTOR"/>
    <property type="match status" value="1"/>
</dbReference>
<dbReference type="Pfam" id="PF07715">
    <property type="entry name" value="Plug"/>
    <property type="match status" value="1"/>
</dbReference>
<evidence type="ECO:0000256" key="10">
    <source>
        <dbReference type="ARBA" id="ARBA00023237"/>
    </source>
</evidence>
<dbReference type="InterPro" id="IPR036942">
    <property type="entry name" value="Beta-barrel_TonB_sf"/>
</dbReference>
<dbReference type="PANTHER" id="PTHR30069:SF29">
    <property type="entry name" value="HEMOGLOBIN AND HEMOGLOBIN-HAPTOGLOBIN-BINDING PROTEIN 1-RELATED"/>
    <property type="match status" value="1"/>
</dbReference>
<dbReference type="SUPFAM" id="SSF56935">
    <property type="entry name" value="Porins"/>
    <property type="match status" value="1"/>
</dbReference>
<evidence type="ECO:0000256" key="13">
    <source>
        <dbReference type="SAM" id="MobiDB-lite"/>
    </source>
</evidence>
<evidence type="ECO:0000256" key="2">
    <source>
        <dbReference type="ARBA" id="ARBA00009810"/>
    </source>
</evidence>
<evidence type="ECO:0000256" key="12">
    <source>
        <dbReference type="RuleBase" id="RU003357"/>
    </source>
</evidence>
<dbReference type="AlphaFoldDB" id="A0A2S5KMV8"/>
<feature type="region of interest" description="Disordered" evidence="13">
    <location>
        <begin position="225"/>
        <end position="252"/>
    </location>
</feature>
<keyword evidence="9" id="KW-0675">Receptor</keyword>
<dbReference type="GO" id="GO:0015344">
    <property type="term" value="F:siderophore uptake transmembrane transporter activity"/>
    <property type="evidence" value="ECO:0007669"/>
    <property type="project" value="TreeGrafter"/>
</dbReference>
<keyword evidence="5 11" id="KW-0812">Transmembrane</keyword>
<feature type="signal peptide" evidence="14">
    <location>
        <begin position="1"/>
        <end position="22"/>
    </location>
</feature>
<keyword evidence="8 11" id="KW-0472">Membrane</keyword>
<evidence type="ECO:0000256" key="3">
    <source>
        <dbReference type="ARBA" id="ARBA00022448"/>
    </source>
</evidence>
<dbReference type="InterPro" id="IPR000531">
    <property type="entry name" value="Beta-barrel_TonB"/>
</dbReference>
<dbReference type="GO" id="GO:0009279">
    <property type="term" value="C:cell outer membrane"/>
    <property type="evidence" value="ECO:0007669"/>
    <property type="project" value="UniProtKB-SubCell"/>
</dbReference>
<feature type="domain" description="TonB-dependent receptor-like beta-barrel" evidence="15">
    <location>
        <begin position="247"/>
        <end position="674"/>
    </location>
</feature>
<dbReference type="Gene3D" id="2.170.130.10">
    <property type="entry name" value="TonB-dependent receptor, plug domain"/>
    <property type="match status" value="1"/>
</dbReference>
<proteinExistence type="inferred from homology"/>
<dbReference type="InterPro" id="IPR010949">
    <property type="entry name" value="TonB_Hb/transfer/lactofer_rcpt"/>
</dbReference>
<feature type="domain" description="TonB-dependent receptor plug" evidence="16">
    <location>
        <begin position="63"/>
        <end position="167"/>
    </location>
</feature>
<evidence type="ECO:0000256" key="8">
    <source>
        <dbReference type="ARBA" id="ARBA00023136"/>
    </source>
</evidence>
<dbReference type="OrthoDB" id="5389752at2"/>
<organism evidence="17 18">
    <name type="scientific">Proteobacteria bacterium 228</name>
    <dbReference type="NCBI Taxonomy" id="2083153"/>
    <lineage>
        <taxon>Bacteria</taxon>
        <taxon>Pseudomonadati</taxon>
        <taxon>Pseudomonadota</taxon>
    </lineage>
</organism>
<dbReference type="InterPro" id="IPR037066">
    <property type="entry name" value="Plug_dom_sf"/>
</dbReference>
<evidence type="ECO:0000256" key="11">
    <source>
        <dbReference type="PROSITE-ProRule" id="PRU01360"/>
    </source>
</evidence>
<evidence type="ECO:0000259" key="15">
    <source>
        <dbReference type="Pfam" id="PF00593"/>
    </source>
</evidence>
<name>A0A2S5KMV8_9PROT</name>
<evidence type="ECO:0000256" key="9">
    <source>
        <dbReference type="ARBA" id="ARBA00023170"/>
    </source>
</evidence>
<evidence type="ECO:0000256" key="14">
    <source>
        <dbReference type="SAM" id="SignalP"/>
    </source>
</evidence>
<comment type="caution">
    <text evidence="17">The sequence shown here is derived from an EMBL/GenBank/DDBJ whole genome shotgun (WGS) entry which is preliminary data.</text>
</comment>
<keyword evidence="10 11" id="KW-0998">Cell outer membrane</keyword>
<sequence>MKITPSLITAAITLAASTPLFAASASSSSVTSTDSSGSSQDKPVPVLQKVEVTDKAEPLTQKESAVSVISKEDLQKNMARSVADVFRYEPGVSVSRDSRFGIGSINIRGLDGDRVKITVDGVEQAEAYAPTSTYLRATRTTIDPESLESVEIVKGGDTVAGSGALAGSVKFRTKEPSSLLAAEGDDTYIAVKGGYRSDSDEFSKTATIANRTGDLETLLVYTRRDGHDTNNYGDGSDVTGTSRGLNDPGDTDSDNILAKAQYQLNDENRIGFVAERYVADSQFDLLSTGAGYHSDDESKRTHFGISHENTHANALYDSMKWQLDYQNTKTTNVTKVDSSGRVVDRYFEDDSYQFRTSLQKQIQNHALSYGLNYEYNDLDNLNKDTSSGTTRFSPQATGNTFGAYLKDSWAVNDRLTLLPVVRYDHYRYSTKSDQYIDSWGGANGNAFTAELGAEFRLSEVYTLFGKYGTGFRAPALDEMYYYYNAGRGYAILPNPDLKPEHSIFTEGGIRADGRYGSAELTAYYNRYRNFIENQYLLGTSSTYPLGEYSSVNLDRVVIKGLELKGSLNLDELSARIPEGLSLKGAVAYADGRNVGDDEPLNSVAPLSAVVGLNYDSPSQKWGGAVNVSWADGKKKDDLTSSTQYLAVPNYTVVDLTTYYKPTDKITINAGVFNLLDEKYWIWNNVRTQASSSSANLDRFTEAGRNVGVDVTYEF</sequence>
<dbReference type="GO" id="GO:0044718">
    <property type="term" value="P:siderophore transmembrane transport"/>
    <property type="evidence" value="ECO:0007669"/>
    <property type="project" value="TreeGrafter"/>
</dbReference>
<dbReference type="EMBL" id="PRLP01000057">
    <property type="protein sequence ID" value="PPC76151.1"/>
    <property type="molecule type" value="Genomic_DNA"/>
</dbReference>
<evidence type="ECO:0000256" key="6">
    <source>
        <dbReference type="ARBA" id="ARBA00022729"/>
    </source>
</evidence>
<evidence type="ECO:0000256" key="1">
    <source>
        <dbReference type="ARBA" id="ARBA00004571"/>
    </source>
</evidence>
<keyword evidence="4 11" id="KW-1134">Transmembrane beta strand</keyword>
<dbReference type="Pfam" id="PF00593">
    <property type="entry name" value="TonB_dep_Rec_b-barrel"/>
    <property type="match status" value="1"/>
</dbReference>
<evidence type="ECO:0000259" key="16">
    <source>
        <dbReference type="Pfam" id="PF07715"/>
    </source>
</evidence>
<dbReference type="PROSITE" id="PS52016">
    <property type="entry name" value="TONB_DEPENDENT_REC_3"/>
    <property type="match status" value="1"/>
</dbReference>
<evidence type="ECO:0000313" key="17">
    <source>
        <dbReference type="EMBL" id="PPC76151.1"/>
    </source>
</evidence>
<comment type="subcellular location">
    <subcellularLocation>
        <location evidence="1 11">Cell outer membrane</location>
        <topology evidence="1 11">Multi-pass membrane protein</topology>
    </subcellularLocation>
</comment>
<reference evidence="17 18" key="1">
    <citation type="submission" date="2018-02" db="EMBL/GenBank/DDBJ databases">
        <title>novel marine gammaproteobacteria from coastal saline agro ecosystem.</title>
        <authorList>
            <person name="Krishnan R."/>
            <person name="Ramesh Kumar N."/>
        </authorList>
    </citation>
    <scope>NUCLEOTIDE SEQUENCE [LARGE SCALE GENOMIC DNA]</scope>
    <source>
        <strain evidence="17 18">228</strain>
    </source>
</reference>
<keyword evidence="6 14" id="KW-0732">Signal</keyword>
<accession>A0A2S5KMV8</accession>
<feature type="chain" id="PRO_5015422624" description="TonB-dependent hemoglobin/transferrin/lactoferrin family receptor" evidence="14">
    <location>
        <begin position="23"/>
        <end position="714"/>
    </location>
</feature>
<dbReference type="InterPro" id="IPR012910">
    <property type="entry name" value="Plug_dom"/>
</dbReference>
<evidence type="ECO:0000313" key="18">
    <source>
        <dbReference type="Proteomes" id="UP000238196"/>
    </source>
</evidence>
<keyword evidence="3 11" id="KW-0813">Transport</keyword>
<comment type="similarity">
    <text evidence="2 11 12">Belongs to the TonB-dependent receptor family.</text>
</comment>
<dbReference type="CDD" id="cd01347">
    <property type="entry name" value="ligand_gated_channel"/>
    <property type="match status" value="1"/>
</dbReference>
<dbReference type="NCBIfam" id="TIGR01786">
    <property type="entry name" value="TonB-hemlactrns"/>
    <property type="match status" value="1"/>
</dbReference>
<keyword evidence="7 12" id="KW-0798">TonB box</keyword>
<gene>
    <name evidence="17" type="ORF">C4K68_17350</name>
</gene>
<evidence type="ECO:0000256" key="5">
    <source>
        <dbReference type="ARBA" id="ARBA00022692"/>
    </source>
</evidence>
<evidence type="ECO:0000256" key="4">
    <source>
        <dbReference type="ARBA" id="ARBA00022452"/>
    </source>
</evidence>
<dbReference type="NCBIfam" id="TIGR01785">
    <property type="entry name" value="TonB-hemin"/>
    <property type="match status" value="1"/>
</dbReference>
<evidence type="ECO:0008006" key="19">
    <source>
        <dbReference type="Google" id="ProtNLM"/>
    </source>
</evidence>
<evidence type="ECO:0000256" key="7">
    <source>
        <dbReference type="ARBA" id="ARBA00023077"/>
    </source>
</evidence>
<dbReference type="InterPro" id="IPR039426">
    <property type="entry name" value="TonB-dep_rcpt-like"/>
</dbReference>
<protein>
    <recommendedName>
        <fullName evidence="19">TonB-dependent hemoglobin/transferrin/lactoferrin family receptor</fullName>
    </recommendedName>
</protein>
<dbReference type="InterPro" id="IPR011276">
    <property type="entry name" value="TonB_haem/Hb_rcpt"/>
</dbReference>
<dbReference type="GO" id="GO:0015232">
    <property type="term" value="F:heme transmembrane transporter activity"/>
    <property type="evidence" value="ECO:0007669"/>
    <property type="project" value="InterPro"/>
</dbReference>
<dbReference type="Gene3D" id="2.40.170.20">
    <property type="entry name" value="TonB-dependent receptor, beta-barrel domain"/>
    <property type="match status" value="1"/>
</dbReference>
<dbReference type="Proteomes" id="UP000238196">
    <property type="component" value="Unassembled WGS sequence"/>
</dbReference>